<protein>
    <submittedName>
        <fullName evidence="2">Uncharacterized protein</fullName>
    </submittedName>
</protein>
<dbReference type="Proteomes" id="UP000433483">
    <property type="component" value="Unassembled WGS sequence"/>
</dbReference>
<keyword evidence="3" id="KW-1185">Reference proteome</keyword>
<dbReference type="EMBL" id="QXGB01000791">
    <property type="protein sequence ID" value="KAE9204226.1"/>
    <property type="molecule type" value="Genomic_DNA"/>
</dbReference>
<organism evidence="2 3">
    <name type="scientific">Phytophthora fragariae</name>
    <dbReference type="NCBI Taxonomy" id="53985"/>
    <lineage>
        <taxon>Eukaryota</taxon>
        <taxon>Sar</taxon>
        <taxon>Stramenopiles</taxon>
        <taxon>Oomycota</taxon>
        <taxon>Peronosporomycetes</taxon>
        <taxon>Peronosporales</taxon>
        <taxon>Peronosporaceae</taxon>
        <taxon>Phytophthora</taxon>
    </lineage>
</organism>
<feature type="region of interest" description="Disordered" evidence="1">
    <location>
        <begin position="1"/>
        <end position="33"/>
    </location>
</feature>
<name>A0A6A3XRM2_9STRA</name>
<feature type="compositionally biased region" description="Basic residues" evidence="1">
    <location>
        <begin position="9"/>
        <end position="24"/>
    </location>
</feature>
<accession>A0A6A3XRM2</accession>
<dbReference type="AlphaFoldDB" id="A0A6A3XRM2"/>
<evidence type="ECO:0000256" key="1">
    <source>
        <dbReference type="SAM" id="MobiDB-lite"/>
    </source>
</evidence>
<reference evidence="2 3" key="1">
    <citation type="submission" date="2018-08" db="EMBL/GenBank/DDBJ databases">
        <title>Genomic investigation of the strawberry pathogen Phytophthora fragariae indicates pathogenicity is determined by transcriptional variation in three key races.</title>
        <authorList>
            <person name="Adams T.M."/>
            <person name="Armitage A.D."/>
            <person name="Sobczyk M.K."/>
            <person name="Bates H.J."/>
            <person name="Dunwell J.M."/>
            <person name="Nellist C.F."/>
            <person name="Harrison R.J."/>
        </authorList>
    </citation>
    <scope>NUCLEOTIDE SEQUENCE [LARGE SCALE GENOMIC DNA]</scope>
    <source>
        <strain evidence="2 3">NOV-27</strain>
    </source>
</reference>
<evidence type="ECO:0000313" key="3">
    <source>
        <dbReference type="Proteomes" id="UP000433483"/>
    </source>
</evidence>
<evidence type="ECO:0000313" key="2">
    <source>
        <dbReference type="EMBL" id="KAE9204226.1"/>
    </source>
</evidence>
<proteinExistence type="predicted"/>
<sequence>MPGAERHSGARKWRACSHGAPKKQTKGDGRAAKGQYGTYSWPMEKLTDHYGTWSGERRAWLTLILRFCILQGTMPRNVTPGSKRRPAGRFVLVGGVHGVGGGANGCSALVLHATAASRLVAASELEHGKLRLASSKRCPARVTEDCGGVRAADCMLQLPSSKVRGRWWRVSGSVAEAGGGVRAADGKLPLPSRRFMTPEVGRSWRY</sequence>
<comment type="caution">
    <text evidence="2">The sequence shown here is derived from an EMBL/GenBank/DDBJ whole genome shotgun (WGS) entry which is preliminary data.</text>
</comment>
<gene>
    <name evidence="2" type="ORF">PF005_g13873</name>
</gene>